<name>A0A934VCM9_9BACT</name>
<dbReference type="Proteomes" id="UP000658278">
    <property type="component" value="Unassembled WGS sequence"/>
</dbReference>
<gene>
    <name evidence="1" type="ORF">JIN81_00130</name>
</gene>
<reference evidence="1" key="1">
    <citation type="submission" date="2021-01" db="EMBL/GenBank/DDBJ databases">
        <title>Modified the classification status of verrucomicrobia.</title>
        <authorList>
            <person name="Feng X."/>
        </authorList>
    </citation>
    <scope>NUCLEOTIDE SEQUENCE</scope>
    <source>
        <strain evidence="1">KCTC 22201</strain>
    </source>
</reference>
<protein>
    <recommendedName>
        <fullName evidence="3">Transporter</fullName>
    </recommendedName>
</protein>
<proteinExistence type="predicted"/>
<sequence>MRFWSTGFLSASMLHPALAERDGPFERRREAAVEAYPDLQRQLQNPLARLLVLPTVFEYDDGGGANGSGKAYTFRLGPRIPFQLTDDWHAISKTELTWRAQNDVVPGTQQEGLGDLVQTFFFSPDRSLAWDVYWGLGPTFVVPTATRDSLGSQLFSAGPSFGFFRQRDRLTTGLILSHLWSVAGPSSAGRVDTTRIEPLLAYTFPTASTIALGAELSYSWRAEQWTGPLELRLSQLTLIRDQPIQWGAGVRAFLFQQTGEPEWGAFLTLSFPIESPRWRLD</sequence>
<evidence type="ECO:0000313" key="2">
    <source>
        <dbReference type="Proteomes" id="UP000658278"/>
    </source>
</evidence>
<comment type="caution">
    <text evidence="1">The sequence shown here is derived from an EMBL/GenBank/DDBJ whole genome shotgun (WGS) entry which is preliminary data.</text>
</comment>
<evidence type="ECO:0000313" key="1">
    <source>
        <dbReference type="EMBL" id="MBK1825409.1"/>
    </source>
</evidence>
<accession>A0A934VCM9</accession>
<dbReference type="EMBL" id="JAENII010000001">
    <property type="protein sequence ID" value="MBK1825409.1"/>
    <property type="molecule type" value="Genomic_DNA"/>
</dbReference>
<evidence type="ECO:0008006" key="3">
    <source>
        <dbReference type="Google" id="ProtNLM"/>
    </source>
</evidence>
<organism evidence="1 2">
    <name type="scientific">Haloferula rosea</name>
    <dbReference type="NCBI Taxonomy" id="490093"/>
    <lineage>
        <taxon>Bacteria</taxon>
        <taxon>Pseudomonadati</taxon>
        <taxon>Verrucomicrobiota</taxon>
        <taxon>Verrucomicrobiia</taxon>
        <taxon>Verrucomicrobiales</taxon>
        <taxon>Verrucomicrobiaceae</taxon>
        <taxon>Haloferula</taxon>
    </lineage>
</organism>
<dbReference type="RefSeq" id="WP_200274979.1">
    <property type="nucleotide sequence ID" value="NZ_JAENII010000001.1"/>
</dbReference>
<dbReference type="AlphaFoldDB" id="A0A934VCM9"/>
<keyword evidence="2" id="KW-1185">Reference proteome</keyword>